<dbReference type="SUPFAM" id="SSF140500">
    <property type="entry name" value="BAS1536-like"/>
    <property type="match status" value="1"/>
</dbReference>
<dbReference type="RefSeq" id="WP_302881509.1">
    <property type="nucleotide sequence ID" value="NZ_JAUMKJ010000092.1"/>
</dbReference>
<dbReference type="InterPro" id="IPR018540">
    <property type="entry name" value="Spo0E-like"/>
</dbReference>
<reference evidence="1" key="1">
    <citation type="submission" date="2023-07" db="EMBL/GenBank/DDBJ databases">
        <authorList>
            <person name="Aktuganov G."/>
            <person name="Boyko T."/>
            <person name="Delegan Y."/>
            <person name="Galimzianova N."/>
            <person name="Gilvanova E."/>
            <person name="Korobov V."/>
            <person name="Kuzmina L."/>
            <person name="Melentiev A."/>
            <person name="Milman P."/>
            <person name="Ryabova A."/>
            <person name="Stupak E."/>
            <person name="Yasakov T."/>
            <person name="Zharikova N."/>
            <person name="Zhurenko E."/>
        </authorList>
    </citation>
    <scope>NUCLEOTIDE SEQUENCE</scope>
    <source>
        <strain evidence="1">IB-739</strain>
        <plasmid evidence="1">pLPM_part_2</plasmid>
    </source>
</reference>
<dbReference type="Proteomes" id="UP001168883">
    <property type="component" value="Unassembled WGS sequence"/>
</dbReference>
<accession>A0ABT8VM12</accession>
<dbReference type="InterPro" id="IPR037208">
    <property type="entry name" value="Spo0E-like_sf"/>
</dbReference>
<geneLocation type="plasmid" evidence="1">
    <name>pLPM_part_2</name>
</geneLocation>
<dbReference type="InterPro" id="IPR036638">
    <property type="entry name" value="HLH_DNA-bd_sf"/>
</dbReference>
<sequence>MNRDELRGKIEAVRAELNALAKQVGIQAQAVLVKSQELDELLNQYNRNLKKGEV</sequence>
<protein>
    <submittedName>
        <fullName evidence="1">Aspartyl-phosphate phosphatase Spo0E family protein</fullName>
    </submittedName>
</protein>
<comment type="caution">
    <text evidence="1">The sequence shown here is derived from an EMBL/GenBank/DDBJ whole genome shotgun (WGS) entry which is preliminary data.</text>
</comment>
<dbReference type="Gene3D" id="4.10.280.10">
    <property type="entry name" value="Helix-loop-helix DNA-binding domain"/>
    <property type="match status" value="1"/>
</dbReference>
<dbReference type="Pfam" id="PF09388">
    <property type="entry name" value="SpoOE-like"/>
    <property type="match status" value="1"/>
</dbReference>
<name>A0ABT8VM12_9BACL</name>
<dbReference type="EMBL" id="JAUMKJ010000092">
    <property type="protein sequence ID" value="MDO3682010.1"/>
    <property type="molecule type" value="Genomic_DNA"/>
</dbReference>
<proteinExistence type="predicted"/>
<gene>
    <name evidence="1" type="ORF">Q3C12_33990</name>
</gene>
<keyword evidence="1" id="KW-0614">Plasmid</keyword>
<evidence type="ECO:0000313" key="2">
    <source>
        <dbReference type="Proteomes" id="UP001168883"/>
    </source>
</evidence>
<keyword evidence="2" id="KW-1185">Reference proteome</keyword>
<organism evidence="1 2">
    <name type="scientific">Paenibacillus ehimensis</name>
    <dbReference type="NCBI Taxonomy" id="79264"/>
    <lineage>
        <taxon>Bacteria</taxon>
        <taxon>Bacillati</taxon>
        <taxon>Bacillota</taxon>
        <taxon>Bacilli</taxon>
        <taxon>Bacillales</taxon>
        <taxon>Paenibacillaceae</taxon>
        <taxon>Paenibacillus</taxon>
    </lineage>
</organism>
<evidence type="ECO:0000313" key="1">
    <source>
        <dbReference type="EMBL" id="MDO3682010.1"/>
    </source>
</evidence>